<dbReference type="RefSeq" id="WP_225551952.1">
    <property type="nucleotide sequence ID" value="NZ_JADEYP010000006.1"/>
</dbReference>
<protein>
    <submittedName>
        <fullName evidence="1">Uncharacterized protein</fullName>
    </submittedName>
</protein>
<keyword evidence="2" id="KW-1185">Reference proteome</keyword>
<accession>A0ABS7Z322</accession>
<dbReference type="Proteomes" id="UP001165302">
    <property type="component" value="Unassembled WGS sequence"/>
</dbReference>
<proteinExistence type="predicted"/>
<gene>
    <name evidence="1" type="ORF">IPZ78_05285</name>
</gene>
<reference evidence="1" key="1">
    <citation type="submission" date="2020-10" db="EMBL/GenBank/DDBJ databases">
        <authorList>
            <person name="Lu T."/>
            <person name="Wang Q."/>
            <person name="Han X."/>
        </authorList>
    </citation>
    <scope>NUCLEOTIDE SEQUENCE</scope>
    <source>
        <strain evidence="1">WQ 366</strain>
    </source>
</reference>
<evidence type="ECO:0000313" key="1">
    <source>
        <dbReference type="EMBL" id="MCA5004566.1"/>
    </source>
</evidence>
<evidence type="ECO:0000313" key="2">
    <source>
        <dbReference type="Proteomes" id="UP001165302"/>
    </source>
</evidence>
<dbReference type="EMBL" id="JADEYP010000006">
    <property type="protein sequence ID" value="MCA5004566.1"/>
    <property type="molecule type" value="Genomic_DNA"/>
</dbReference>
<sequence length="55" mass="6239">MKQSKYLSPKIHLVQLVTEYCISSTSTASFMSGGNNNNPEVETWIEEVKNDQITF</sequence>
<comment type="caution">
    <text evidence="1">The sequence shown here is derived from an EMBL/GenBank/DDBJ whole genome shotgun (WGS) entry which is preliminary data.</text>
</comment>
<organism evidence="1 2">
    <name type="scientific">Sphingobacterium bovistauri</name>
    <dbReference type="NCBI Taxonomy" id="2781959"/>
    <lineage>
        <taxon>Bacteria</taxon>
        <taxon>Pseudomonadati</taxon>
        <taxon>Bacteroidota</taxon>
        <taxon>Sphingobacteriia</taxon>
        <taxon>Sphingobacteriales</taxon>
        <taxon>Sphingobacteriaceae</taxon>
        <taxon>Sphingobacterium</taxon>
    </lineage>
</organism>
<name>A0ABS7Z322_9SPHI</name>